<dbReference type="EMBL" id="JADQTO010000007">
    <property type="protein sequence ID" value="MBG0563061.1"/>
    <property type="molecule type" value="Genomic_DNA"/>
</dbReference>
<dbReference type="PROSITE" id="PS51819">
    <property type="entry name" value="VOC"/>
    <property type="match status" value="1"/>
</dbReference>
<sequence length="132" mass="14014">MTPVLNAIGLAVADMATSLAFYRLLGMEFAEGAEQAPHVEVTLSGGVRLMWDTHALIKTFDSGFTPPGPDGARISLAFECAGPAEVDAVYRRLVEAGHAGVMEPWDAEWGQRYAVVHDPDGNGVDLYAPLAG</sequence>
<evidence type="ECO:0000259" key="1">
    <source>
        <dbReference type="PROSITE" id="PS51819"/>
    </source>
</evidence>
<dbReference type="PANTHER" id="PTHR36503">
    <property type="entry name" value="BLR2520 PROTEIN"/>
    <property type="match status" value="1"/>
</dbReference>
<organism evidence="2 3">
    <name type="scientific">Actinoplanes aureus</name>
    <dbReference type="NCBI Taxonomy" id="2792083"/>
    <lineage>
        <taxon>Bacteria</taxon>
        <taxon>Bacillati</taxon>
        <taxon>Actinomycetota</taxon>
        <taxon>Actinomycetes</taxon>
        <taxon>Micromonosporales</taxon>
        <taxon>Micromonosporaceae</taxon>
        <taxon>Actinoplanes</taxon>
    </lineage>
</organism>
<protein>
    <submittedName>
        <fullName evidence="2">VOC family protein</fullName>
    </submittedName>
</protein>
<dbReference type="Pfam" id="PF00903">
    <property type="entry name" value="Glyoxalase"/>
    <property type="match status" value="1"/>
</dbReference>
<dbReference type="InterPro" id="IPR029068">
    <property type="entry name" value="Glyas_Bleomycin-R_OHBP_Dase"/>
</dbReference>
<keyword evidence="3" id="KW-1185">Reference proteome</keyword>
<dbReference type="SUPFAM" id="SSF54593">
    <property type="entry name" value="Glyoxalase/Bleomycin resistance protein/Dihydroxybiphenyl dioxygenase"/>
    <property type="match status" value="1"/>
</dbReference>
<proteinExistence type="predicted"/>
<dbReference type="PANTHER" id="PTHR36503:SF3">
    <property type="entry name" value="BLR0126 PROTEIN"/>
    <property type="match status" value="1"/>
</dbReference>
<dbReference type="InterPro" id="IPR037523">
    <property type="entry name" value="VOC_core"/>
</dbReference>
<name>A0A931C8V3_9ACTN</name>
<dbReference type="Proteomes" id="UP000598146">
    <property type="component" value="Unassembled WGS sequence"/>
</dbReference>
<dbReference type="RefSeq" id="WP_196414870.1">
    <property type="nucleotide sequence ID" value="NZ_JADQTO010000007.1"/>
</dbReference>
<accession>A0A931C8V3</accession>
<dbReference type="AlphaFoldDB" id="A0A931C8V3"/>
<evidence type="ECO:0000313" key="2">
    <source>
        <dbReference type="EMBL" id="MBG0563061.1"/>
    </source>
</evidence>
<evidence type="ECO:0000313" key="3">
    <source>
        <dbReference type="Proteomes" id="UP000598146"/>
    </source>
</evidence>
<reference evidence="2" key="1">
    <citation type="submission" date="2020-11" db="EMBL/GenBank/DDBJ databases">
        <title>Isolation and identification of active actinomycetes.</title>
        <authorList>
            <person name="Sun X."/>
        </authorList>
    </citation>
    <scope>NUCLEOTIDE SEQUENCE</scope>
    <source>
        <strain evidence="2">NEAU-A11</strain>
    </source>
</reference>
<feature type="domain" description="VOC" evidence="1">
    <location>
        <begin position="4"/>
        <end position="129"/>
    </location>
</feature>
<dbReference type="InterPro" id="IPR004360">
    <property type="entry name" value="Glyas_Fos-R_dOase_dom"/>
</dbReference>
<gene>
    <name evidence="2" type="ORF">I4J89_16540</name>
</gene>
<comment type="caution">
    <text evidence="2">The sequence shown here is derived from an EMBL/GenBank/DDBJ whole genome shotgun (WGS) entry which is preliminary data.</text>
</comment>
<dbReference type="Gene3D" id="3.10.180.10">
    <property type="entry name" value="2,3-Dihydroxybiphenyl 1,2-Dioxygenase, domain 1"/>
    <property type="match status" value="1"/>
</dbReference>